<protein>
    <submittedName>
        <fullName evidence="4">Zinc ribbon domain-containing protein</fullName>
    </submittedName>
</protein>
<keyword evidence="2" id="KW-1133">Transmembrane helix</keyword>
<gene>
    <name evidence="4" type="ORF">FXB42_00770</name>
</gene>
<evidence type="ECO:0000256" key="1">
    <source>
        <dbReference type="SAM" id="MobiDB-lite"/>
    </source>
</evidence>
<evidence type="ECO:0000313" key="5">
    <source>
        <dbReference type="Proteomes" id="UP000322619"/>
    </source>
</evidence>
<dbReference type="AlphaFoldDB" id="A0A5D0WVN0"/>
<feature type="transmembrane region" description="Helical" evidence="2">
    <location>
        <begin position="68"/>
        <end position="91"/>
    </location>
</feature>
<evidence type="ECO:0000313" key="4">
    <source>
        <dbReference type="EMBL" id="TYC88177.1"/>
    </source>
</evidence>
<dbReference type="EMBL" id="VSLA01000002">
    <property type="protein sequence ID" value="TYC88177.1"/>
    <property type="molecule type" value="Genomic_DNA"/>
</dbReference>
<sequence>MTMFCENCGKQIPDDAAFCTHCGAKQLGKSASSQSVSSTQSPQPTRASAPTPSVQKNEATDLITMGQYLIMFLITAIPIAGIVMLFIWGFGSETGPNKKNFARAYLVMMAIAVGAAILISIVMGAIMAFVVSTMYYY</sequence>
<keyword evidence="2" id="KW-0472">Membrane</keyword>
<feature type="region of interest" description="Disordered" evidence="1">
    <location>
        <begin position="31"/>
        <end position="54"/>
    </location>
</feature>
<dbReference type="Proteomes" id="UP000322619">
    <property type="component" value="Unassembled WGS sequence"/>
</dbReference>
<organism evidence="4 5">
    <name type="scientific">Acetobacterium wieringae</name>
    <dbReference type="NCBI Taxonomy" id="52694"/>
    <lineage>
        <taxon>Bacteria</taxon>
        <taxon>Bacillati</taxon>
        <taxon>Bacillota</taxon>
        <taxon>Clostridia</taxon>
        <taxon>Eubacteriales</taxon>
        <taxon>Eubacteriaceae</taxon>
        <taxon>Acetobacterium</taxon>
    </lineage>
</organism>
<accession>A0A5D0WVN0</accession>
<name>A0A5D0WVN0_9FIRM</name>
<proteinExistence type="predicted"/>
<reference evidence="4 5" key="1">
    <citation type="submission" date="2019-08" db="EMBL/GenBank/DDBJ databases">
        <title>Isolation and enrichment of carboxydotrophic bacteria from anaerobic sludge for the production of bio-based chemicals from syngas.</title>
        <authorList>
            <person name="Antares A.L."/>
            <person name="Moreira J."/>
            <person name="Diender M."/>
            <person name="Parshina S.N."/>
            <person name="Stams A.J.M."/>
            <person name="Alves M."/>
            <person name="Alves J.I."/>
            <person name="Sousa D.Z."/>
        </authorList>
    </citation>
    <scope>NUCLEOTIDE SEQUENCE [LARGE SCALE GENOMIC DNA]</scope>
    <source>
        <strain evidence="4 5">JM</strain>
    </source>
</reference>
<dbReference type="InterPro" id="IPR026870">
    <property type="entry name" value="Zinc_ribbon_dom"/>
</dbReference>
<feature type="transmembrane region" description="Helical" evidence="2">
    <location>
        <begin position="103"/>
        <end position="136"/>
    </location>
</feature>
<dbReference type="OrthoDB" id="2282303at2"/>
<evidence type="ECO:0000256" key="2">
    <source>
        <dbReference type="SAM" id="Phobius"/>
    </source>
</evidence>
<dbReference type="Pfam" id="PF13240">
    <property type="entry name" value="Zn_Ribbon_1"/>
    <property type="match status" value="1"/>
</dbReference>
<comment type="caution">
    <text evidence="4">The sequence shown here is derived from an EMBL/GenBank/DDBJ whole genome shotgun (WGS) entry which is preliminary data.</text>
</comment>
<evidence type="ECO:0000259" key="3">
    <source>
        <dbReference type="Pfam" id="PF13240"/>
    </source>
</evidence>
<feature type="domain" description="Zinc-ribbon" evidence="3">
    <location>
        <begin position="4"/>
        <end position="25"/>
    </location>
</feature>
<keyword evidence="2" id="KW-0812">Transmembrane</keyword>
<feature type="compositionally biased region" description="Low complexity" evidence="1">
    <location>
        <begin position="31"/>
        <end position="45"/>
    </location>
</feature>